<organism evidence="2 3">
    <name type="scientific">Allokutzneria oryzae</name>
    <dbReference type="NCBI Taxonomy" id="1378989"/>
    <lineage>
        <taxon>Bacteria</taxon>
        <taxon>Bacillati</taxon>
        <taxon>Actinomycetota</taxon>
        <taxon>Actinomycetes</taxon>
        <taxon>Pseudonocardiales</taxon>
        <taxon>Pseudonocardiaceae</taxon>
        <taxon>Allokutzneria</taxon>
    </lineage>
</organism>
<name>A0ABV5ZQG0_9PSEU</name>
<evidence type="ECO:0000259" key="1">
    <source>
        <dbReference type="PROSITE" id="PS51186"/>
    </source>
</evidence>
<evidence type="ECO:0000313" key="2">
    <source>
        <dbReference type="EMBL" id="MFB9902398.1"/>
    </source>
</evidence>
<gene>
    <name evidence="2" type="ORF">ACFFQA_00470</name>
</gene>
<protein>
    <submittedName>
        <fullName evidence="2">GNAT family N-acetyltransferase</fullName>
    </submittedName>
</protein>
<sequence>MQHSATRIAAAQLSSRRRVRTAVPASPFVGMVCTTGPAFLSSALPAVPGARIDSLGDSLAVLAEAFGETPLRFEIIEESSPGAVEALSAAGVQVAETCPVLTVSTADVVAAQADSDIAVEVVRDGRQLAEARSVATAAFGRVVDGEPLRTDTRDGGRVLVRHKGVAVATAAWSPVVDDIAELVGIGVHPEHQGRGFGALATASAVRASGAELHWLTPADAGADRVYRRVGFRQAATAVHLGPPR</sequence>
<dbReference type="InterPro" id="IPR016181">
    <property type="entry name" value="Acyl_CoA_acyltransferase"/>
</dbReference>
<dbReference type="EMBL" id="JBHLZU010000002">
    <property type="protein sequence ID" value="MFB9902398.1"/>
    <property type="molecule type" value="Genomic_DNA"/>
</dbReference>
<evidence type="ECO:0000313" key="3">
    <source>
        <dbReference type="Proteomes" id="UP001589693"/>
    </source>
</evidence>
<accession>A0ABV5ZQG0</accession>
<dbReference type="RefSeq" id="WP_377849486.1">
    <property type="nucleotide sequence ID" value="NZ_JBHLZU010000002.1"/>
</dbReference>
<proteinExistence type="predicted"/>
<dbReference type="CDD" id="cd04301">
    <property type="entry name" value="NAT_SF"/>
    <property type="match status" value="1"/>
</dbReference>
<comment type="caution">
    <text evidence="2">The sequence shown here is derived from an EMBL/GenBank/DDBJ whole genome shotgun (WGS) entry which is preliminary data.</text>
</comment>
<reference evidence="2 3" key="1">
    <citation type="submission" date="2024-09" db="EMBL/GenBank/DDBJ databases">
        <authorList>
            <person name="Sun Q."/>
            <person name="Mori K."/>
        </authorList>
    </citation>
    <scope>NUCLEOTIDE SEQUENCE [LARGE SCALE GENOMIC DNA]</scope>
    <source>
        <strain evidence="2 3">TBRC 7907</strain>
    </source>
</reference>
<dbReference type="Gene3D" id="3.40.630.30">
    <property type="match status" value="1"/>
</dbReference>
<dbReference type="SUPFAM" id="SSF55729">
    <property type="entry name" value="Acyl-CoA N-acyltransferases (Nat)"/>
    <property type="match status" value="1"/>
</dbReference>
<dbReference type="Pfam" id="PF00583">
    <property type="entry name" value="Acetyltransf_1"/>
    <property type="match status" value="1"/>
</dbReference>
<dbReference type="Proteomes" id="UP001589693">
    <property type="component" value="Unassembled WGS sequence"/>
</dbReference>
<dbReference type="PROSITE" id="PS51186">
    <property type="entry name" value="GNAT"/>
    <property type="match status" value="1"/>
</dbReference>
<dbReference type="InterPro" id="IPR000182">
    <property type="entry name" value="GNAT_dom"/>
</dbReference>
<keyword evidence="3" id="KW-1185">Reference proteome</keyword>
<feature type="domain" description="N-acetyltransferase" evidence="1">
    <location>
        <begin position="117"/>
        <end position="244"/>
    </location>
</feature>